<evidence type="ECO:0000313" key="2">
    <source>
        <dbReference type="Proteomes" id="UP000076715"/>
    </source>
</evidence>
<dbReference type="AlphaFoldDB" id="A0A163BWB5"/>
<name>A0A163BWB5_9FLAO</name>
<organism evidence="1 2">
    <name type="scientific">Aquimarina aggregata</name>
    <dbReference type="NCBI Taxonomy" id="1642818"/>
    <lineage>
        <taxon>Bacteria</taxon>
        <taxon>Pseudomonadati</taxon>
        <taxon>Bacteroidota</taxon>
        <taxon>Flavobacteriia</taxon>
        <taxon>Flavobacteriales</taxon>
        <taxon>Flavobacteriaceae</taxon>
        <taxon>Aquimarina</taxon>
    </lineage>
</organism>
<keyword evidence="2" id="KW-1185">Reference proteome</keyword>
<dbReference type="InterPro" id="IPR025345">
    <property type="entry name" value="DUF4249"/>
</dbReference>
<dbReference type="Pfam" id="PF14054">
    <property type="entry name" value="DUF4249"/>
    <property type="match status" value="1"/>
</dbReference>
<accession>A0A163BWB5</accession>
<dbReference type="STRING" id="1642818.AWE51_20855"/>
<dbReference type="Proteomes" id="UP000076715">
    <property type="component" value="Unassembled WGS sequence"/>
</dbReference>
<dbReference type="EMBL" id="LQRT01000003">
    <property type="protein sequence ID" value="KZS41847.1"/>
    <property type="molecule type" value="Genomic_DNA"/>
</dbReference>
<evidence type="ECO:0008006" key="3">
    <source>
        <dbReference type="Google" id="ProtNLM"/>
    </source>
</evidence>
<protein>
    <recommendedName>
        <fullName evidence="3">DUF4249 domain-containing protein</fullName>
    </recommendedName>
</protein>
<gene>
    <name evidence="1" type="ORF">AWE51_20855</name>
</gene>
<evidence type="ECO:0000313" key="1">
    <source>
        <dbReference type="EMBL" id="KZS41847.1"/>
    </source>
</evidence>
<comment type="caution">
    <text evidence="1">The sequence shown here is derived from an EMBL/GenBank/DDBJ whole genome shotgun (WGS) entry which is preliminary data.</text>
</comment>
<proteinExistence type="predicted"/>
<reference evidence="1 2" key="1">
    <citation type="submission" date="2016-01" db="EMBL/GenBank/DDBJ databases">
        <title>The draft genome sequence of Aquimarina sp. RZW4-3-2.</title>
        <authorList>
            <person name="Wang Y."/>
        </authorList>
    </citation>
    <scope>NUCLEOTIDE SEQUENCE [LARGE SCALE GENOMIC DNA]</scope>
    <source>
        <strain evidence="1 2">RZW4-3-2</strain>
    </source>
</reference>
<sequence>MFLQLLIILNFKLMKQLFYIFILLLGFTSCEDVIDVDVPNGEPRLVVDASFEVYLNEVPVTVKNSIQLSLSAPFFGNTIPKVNDATVFITDLSDGTIINYTETNGTGFYIPSSTFLPEFNVDYELTIIYNSETYKATTQMFASVPIDNIEQGDGTLFEGDETEIIVSFTDDGARDDFYLFNFDFDLLEVSEDRFYQGESFNFSYFYEDVTAGQNITIKILGIDKRFFNYAGLLIDQSDPDGGGPFATPPALLRGNVINTTNSDNYALGYFNLSEANQLDFTIQEK</sequence>